<accession>A0A0C9XY29</accession>
<organism evidence="2 3">
    <name type="scientific">Laccaria amethystina LaAM-08-1</name>
    <dbReference type="NCBI Taxonomy" id="1095629"/>
    <lineage>
        <taxon>Eukaryota</taxon>
        <taxon>Fungi</taxon>
        <taxon>Dikarya</taxon>
        <taxon>Basidiomycota</taxon>
        <taxon>Agaricomycotina</taxon>
        <taxon>Agaricomycetes</taxon>
        <taxon>Agaricomycetidae</taxon>
        <taxon>Agaricales</taxon>
        <taxon>Agaricineae</taxon>
        <taxon>Hydnangiaceae</taxon>
        <taxon>Laccaria</taxon>
    </lineage>
</organism>
<dbReference type="HOGENOM" id="CLU_010790_5_1_1"/>
<reference evidence="3" key="2">
    <citation type="submission" date="2015-01" db="EMBL/GenBank/DDBJ databases">
        <title>Evolutionary Origins and Diversification of the Mycorrhizal Mutualists.</title>
        <authorList>
            <consortium name="DOE Joint Genome Institute"/>
            <consortium name="Mycorrhizal Genomics Consortium"/>
            <person name="Kohler A."/>
            <person name="Kuo A."/>
            <person name="Nagy L.G."/>
            <person name="Floudas D."/>
            <person name="Copeland A."/>
            <person name="Barry K.W."/>
            <person name="Cichocki N."/>
            <person name="Veneault-Fourrey C."/>
            <person name="LaButti K."/>
            <person name="Lindquist E.A."/>
            <person name="Lipzen A."/>
            <person name="Lundell T."/>
            <person name="Morin E."/>
            <person name="Murat C."/>
            <person name="Riley R."/>
            <person name="Ohm R."/>
            <person name="Sun H."/>
            <person name="Tunlid A."/>
            <person name="Henrissat B."/>
            <person name="Grigoriev I.V."/>
            <person name="Hibbett D.S."/>
            <person name="Martin F."/>
        </authorList>
    </citation>
    <scope>NUCLEOTIDE SEQUENCE [LARGE SCALE GENOMIC DNA]</scope>
    <source>
        <strain evidence="3">LaAM-08-1</strain>
    </source>
</reference>
<dbReference type="AlphaFoldDB" id="A0A0C9XY29"/>
<dbReference type="STRING" id="1095629.A0A0C9XY29"/>
<dbReference type="Proteomes" id="UP000054477">
    <property type="component" value="Unassembled WGS sequence"/>
</dbReference>
<dbReference type="EMBL" id="KN838591">
    <property type="protein sequence ID" value="KIK02577.1"/>
    <property type="molecule type" value="Genomic_DNA"/>
</dbReference>
<dbReference type="PROSITE" id="PS50181">
    <property type="entry name" value="FBOX"/>
    <property type="match status" value="1"/>
</dbReference>
<sequence length="748" mass="86044">MKGGNDSVLVSSASIQNHGASTPQTMMYEGIVDEFTITLPNAGILPFNSASEFDEIYERVLPFETKSKYGFNPYFKNGNWFAAAIKRRRRAEIKASRTISLNISRVLDLPIELLLEIFEFLHPIDLYSVIRSTKRLRSILLDRRASSVWKKAFKRCTGVLPPCPLDISEPLWASMLFGPATCDSCGRKGAMIDFHFRRRFCQFCMFSIDVNRPGIGEDLDTLLICIPPSYRRDQRFYPTVQDYYRRSRHLMWDISEMITHFQFFNSRISSGIPGASLEFEDFISLKSAKVIRGIEESVGANELLVQMSNQVSEEHKDNIMKLDVYHQRCQGLTLVLAMLLSFYDAATIKERFKFNYRFYKQLALELLRTTEAHKIDRLEKQRRFLIFQRQKLVGDRYHTHQKTLPPTSWPNLPNVEAIYEREPFAAFISSESNEVGELPEEPVQNHLAPFLDSWMQVHESSIYARLESPYEDLDLAVNVFVCASCEDDGRRTSSILIGLKNLRSHFKCIGPQFEFRFSYTGRASALALVDLLGMAPKTATVNDLDARDARFFCEGCDIYWNQGVLGRQALTWRECISHVIEMENTNSHRSATSWALLTAEATECIKRREQPFPNPEYDVWCCNHCPEHYDDATTKVKALRHAKDKHSINRPRVDVDVIYDTRNLIPIPPRKPICVGLEPPEAYQCRNCPGDAINRLWQIDRLKRHILDKHEITKPGLRDWRVVKIVERTVGPPSVAIGYPQNVEAGLS</sequence>
<reference evidence="2 3" key="1">
    <citation type="submission" date="2014-04" db="EMBL/GenBank/DDBJ databases">
        <authorList>
            <consortium name="DOE Joint Genome Institute"/>
            <person name="Kuo A."/>
            <person name="Kohler A."/>
            <person name="Nagy L.G."/>
            <person name="Floudas D."/>
            <person name="Copeland A."/>
            <person name="Barry K.W."/>
            <person name="Cichocki N."/>
            <person name="Veneault-Fourrey C."/>
            <person name="LaButti K."/>
            <person name="Lindquist E.A."/>
            <person name="Lipzen A."/>
            <person name="Lundell T."/>
            <person name="Morin E."/>
            <person name="Murat C."/>
            <person name="Sun H."/>
            <person name="Tunlid A."/>
            <person name="Henrissat B."/>
            <person name="Grigoriev I.V."/>
            <person name="Hibbett D.S."/>
            <person name="Martin F."/>
            <person name="Nordberg H.P."/>
            <person name="Cantor M.N."/>
            <person name="Hua S.X."/>
        </authorList>
    </citation>
    <scope>NUCLEOTIDE SEQUENCE [LARGE SCALE GENOMIC DNA]</scope>
    <source>
        <strain evidence="2 3">LaAM-08-1</strain>
    </source>
</reference>
<keyword evidence="3" id="KW-1185">Reference proteome</keyword>
<evidence type="ECO:0000313" key="3">
    <source>
        <dbReference type="Proteomes" id="UP000054477"/>
    </source>
</evidence>
<dbReference type="InterPro" id="IPR036047">
    <property type="entry name" value="F-box-like_dom_sf"/>
</dbReference>
<dbReference type="OrthoDB" id="2322499at2759"/>
<proteinExistence type="predicted"/>
<dbReference type="Gene3D" id="1.20.1280.50">
    <property type="match status" value="1"/>
</dbReference>
<name>A0A0C9XY29_9AGAR</name>
<protein>
    <recommendedName>
        <fullName evidence="1">F-box domain-containing protein</fullName>
    </recommendedName>
</protein>
<feature type="domain" description="F-box" evidence="1">
    <location>
        <begin position="103"/>
        <end position="152"/>
    </location>
</feature>
<dbReference type="InterPro" id="IPR001810">
    <property type="entry name" value="F-box_dom"/>
</dbReference>
<dbReference type="SUPFAM" id="SSF81383">
    <property type="entry name" value="F-box domain"/>
    <property type="match status" value="1"/>
</dbReference>
<evidence type="ECO:0000259" key="1">
    <source>
        <dbReference type="PROSITE" id="PS50181"/>
    </source>
</evidence>
<evidence type="ECO:0000313" key="2">
    <source>
        <dbReference type="EMBL" id="KIK02577.1"/>
    </source>
</evidence>
<dbReference type="Pfam" id="PF12937">
    <property type="entry name" value="F-box-like"/>
    <property type="match status" value="1"/>
</dbReference>
<gene>
    <name evidence="2" type="ORF">K443DRAFT_657349</name>
</gene>